<comment type="similarity">
    <text evidence="2">Belongs to the binding-protein-dependent transport system permease family. HisMQ subfamily.</text>
</comment>
<dbReference type="PANTHER" id="PTHR30614">
    <property type="entry name" value="MEMBRANE COMPONENT OF AMINO ACID ABC TRANSPORTER"/>
    <property type="match status" value="1"/>
</dbReference>
<comment type="caution">
    <text evidence="10">The sequence shown here is derived from an EMBL/GenBank/DDBJ whole genome shotgun (WGS) entry which is preliminary data.</text>
</comment>
<dbReference type="SUPFAM" id="SSF161098">
    <property type="entry name" value="MetI-like"/>
    <property type="match status" value="1"/>
</dbReference>
<evidence type="ECO:0000256" key="2">
    <source>
        <dbReference type="ARBA" id="ARBA00010072"/>
    </source>
</evidence>
<dbReference type="PROSITE" id="PS50928">
    <property type="entry name" value="ABC_TM1"/>
    <property type="match status" value="1"/>
</dbReference>
<evidence type="ECO:0000256" key="8">
    <source>
        <dbReference type="RuleBase" id="RU363032"/>
    </source>
</evidence>
<feature type="transmembrane region" description="Helical" evidence="8">
    <location>
        <begin position="293"/>
        <end position="313"/>
    </location>
</feature>
<protein>
    <submittedName>
        <fullName evidence="10">Amino acid ABC transporter permease</fullName>
    </submittedName>
</protein>
<evidence type="ECO:0000313" key="11">
    <source>
        <dbReference type="Proteomes" id="UP000664761"/>
    </source>
</evidence>
<keyword evidence="6 8" id="KW-1133">Transmembrane helix</keyword>
<dbReference type="RefSeq" id="WP_207043316.1">
    <property type="nucleotide sequence ID" value="NZ_JAFLNC010000002.1"/>
</dbReference>
<dbReference type="InterPro" id="IPR000515">
    <property type="entry name" value="MetI-like"/>
</dbReference>
<dbReference type="InterPro" id="IPR035906">
    <property type="entry name" value="MetI-like_sf"/>
</dbReference>
<keyword evidence="3 8" id="KW-0813">Transport</keyword>
<feature type="transmembrane region" description="Helical" evidence="8">
    <location>
        <begin position="325"/>
        <end position="343"/>
    </location>
</feature>
<feature type="transmembrane region" description="Helical" evidence="8">
    <location>
        <begin position="90"/>
        <end position="112"/>
    </location>
</feature>
<evidence type="ECO:0000256" key="4">
    <source>
        <dbReference type="ARBA" id="ARBA00022475"/>
    </source>
</evidence>
<dbReference type="PANTHER" id="PTHR30614:SF41">
    <property type="entry name" value="INNER MEMBRANE AMINO-ACID ABC TRANSPORTER PERMEASE PROTEIN YHDY"/>
    <property type="match status" value="1"/>
</dbReference>
<evidence type="ECO:0000256" key="5">
    <source>
        <dbReference type="ARBA" id="ARBA00022692"/>
    </source>
</evidence>
<evidence type="ECO:0000256" key="3">
    <source>
        <dbReference type="ARBA" id="ARBA00022448"/>
    </source>
</evidence>
<evidence type="ECO:0000259" key="9">
    <source>
        <dbReference type="PROSITE" id="PS50928"/>
    </source>
</evidence>
<dbReference type="Gene3D" id="1.10.3720.10">
    <property type="entry name" value="MetI-like"/>
    <property type="match status" value="1"/>
</dbReference>
<name>A0ABS3F3T7_9PROT</name>
<proteinExistence type="inferred from homology"/>
<keyword evidence="7 8" id="KW-0472">Membrane</keyword>
<keyword evidence="5 8" id="KW-0812">Transmembrane</keyword>
<feature type="transmembrane region" description="Helical" evidence="8">
    <location>
        <begin position="26"/>
        <end position="49"/>
    </location>
</feature>
<feature type="transmembrane region" description="Helical" evidence="8">
    <location>
        <begin position="153"/>
        <end position="173"/>
    </location>
</feature>
<evidence type="ECO:0000256" key="7">
    <source>
        <dbReference type="ARBA" id="ARBA00023136"/>
    </source>
</evidence>
<dbReference type="CDD" id="cd06261">
    <property type="entry name" value="TM_PBP2"/>
    <property type="match status" value="1"/>
</dbReference>
<feature type="transmembrane region" description="Helical" evidence="8">
    <location>
        <begin position="185"/>
        <end position="212"/>
    </location>
</feature>
<comment type="subcellular location">
    <subcellularLocation>
        <location evidence="1">Cell inner membrane</location>
        <topology evidence="1">Multi-pass membrane protein</topology>
    </subcellularLocation>
    <subcellularLocation>
        <location evidence="8">Cell membrane</location>
        <topology evidence="8">Multi-pass membrane protein</topology>
    </subcellularLocation>
</comment>
<feature type="domain" description="ABC transmembrane type-1" evidence="9">
    <location>
        <begin position="149"/>
        <end position="343"/>
    </location>
</feature>
<keyword evidence="4" id="KW-1003">Cell membrane</keyword>
<accession>A0ABS3F3T7</accession>
<dbReference type="InterPro" id="IPR010065">
    <property type="entry name" value="AA_ABC_transptr_permease_3TM"/>
</dbReference>
<feature type="transmembrane region" description="Helical" evidence="8">
    <location>
        <begin position="224"/>
        <end position="244"/>
    </location>
</feature>
<keyword evidence="11" id="KW-1185">Reference proteome</keyword>
<evidence type="ECO:0000256" key="1">
    <source>
        <dbReference type="ARBA" id="ARBA00004429"/>
    </source>
</evidence>
<dbReference type="EMBL" id="JAFLNC010000002">
    <property type="protein sequence ID" value="MBO0333184.1"/>
    <property type="molecule type" value="Genomic_DNA"/>
</dbReference>
<sequence>MSEVVLHRLPWWRRLTAELTKSPVSAVLNIAALVVFVLIAIPLVNWALIDAVWTGESGDSCPPGSGACWAFIGSKLRLILFGRFPYDEQWRAFAGTVILVALVVISLNPVFWRKWLLPVWIAGLLSYGILMWGGVFGLSFVESSLWGGLPLTILLTVFGVGFGLVISVPIALGRQSKLPVFRLSAIVFVEAVRGVPLISVLFMASVLLPLIIPDGFTPDGLGRVLIGLVLFLAAYMAEVLRGGLQAIPKGQYEACRSLGIAYWPMMLKVILPQAFETVLPAMVNLFIGALKGTSLVVIVAMMDLLGAAQAALADPKWIGFYVETYVFAGIIYALMCGSISWYGRQTERSLREMREQSNDRR</sequence>
<dbReference type="Pfam" id="PF00528">
    <property type="entry name" value="BPD_transp_1"/>
    <property type="match status" value="1"/>
</dbReference>
<dbReference type="Proteomes" id="UP000664761">
    <property type="component" value="Unassembled WGS sequence"/>
</dbReference>
<evidence type="ECO:0000256" key="6">
    <source>
        <dbReference type="ARBA" id="ARBA00022989"/>
    </source>
</evidence>
<organism evidence="10 11">
    <name type="scientific">Sneathiella sedimenti</name>
    <dbReference type="NCBI Taxonomy" id="2816034"/>
    <lineage>
        <taxon>Bacteria</taxon>
        <taxon>Pseudomonadati</taxon>
        <taxon>Pseudomonadota</taxon>
        <taxon>Alphaproteobacteria</taxon>
        <taxon>Sneathiellales</taxon>
        <taxon>Sneathiellaceae</taxon>
        <taxon>Sneathiella</taxon>
    </lineage>
</organism>
<evidence type="ECO:0000313" key="10">
    <source>
        <dbReference type="EMBL" id="MBO0333184.1"/>
    </source>
</evidence>
<gene>
    <name evidence="10" type="ORF">J0X12_06155</name>
</gene>
<dbReference type="InterPro" id="IPR043429">
    <property type="entry name" value="ArtM/GltK/GlnP/TcyL/YhdX-like"/>
</dbReference>
<reference evidence="10 11" key="1">
    <citation type="submission" date="2021-03" db="EMBL/GenBank/DDBJ databases">
        <title>Sneathiella sp. CAU 1612 isolated from Kang Won-do.</title>
        <authorList>
            <person name="Kim W."/>
        </authorList>
    </citation>
    <scope>NUCLEOTIDE SEQUENCE [LARGE SCALE GENOMIC DNA]</scope>
    <source>
        <strain evidence="10 11">CAU 1612</strain>
    </source>
</reference>
<dbReference type="NCBIfam" id="TIGR01726">
    <property type="entry name" value="HEQRo_perm_3TM"/>
    <property type="match status" value="1"/>
</dbReference>
<feature type="transmembrane region" description="Helical" evidence="8">
    <location>
        <begin position="119"/>
        <end position="141"/>
    </location>
</feature>